<gene>
    <name evidence="2" type="ORF">B0H63DRAFT_558410</name>
</gene>
<feature type="transmembrane region" description="Helical" evidence="1">
    <location>
        <begin position="289"/>
        <end position="308"/>
    </location>
</feature>
<reference evidence="2" key="2">
    <citation type="submission" date="2023-06" db="EMBL/GenBank/DDBJ databases">
        <authorList>
            <consortium name="Lawrence Berkeley National Laboratory"/>
            <person name="Haridas S."/>
            <person name="Hensen N."/>
            <person name="Bonometti L."/>
            <person name="Westerberg I."/>
            <person name="Brannstrom I.O."/>
            <person name="Guillou S."/>
            <person name="Cros-Aarteil S."/>
            <person name="Calhoun S."/>
            <person name="Kuo A."/>
            <person name="Mondo S."/>
            <person name="Pangilinan J."/>
            <person name="Riley R."/>
            <person name="LaButti K."/>
            <person name="Andreopoulos B."/>
            <person name="Lipzen A."/>
            <person name="Chen C."/>
            <person name="Yanf M."/>
            <person name="Daum C."/>
            <person name="Ng V."/>
            <person name="Clum A."/>
            <person name="Steindorff A."/>
            <person name="Ohm R."/>
            <person name="Martin F."/>
            <person name="Silar P."/>
            <person name="Natvig D."/>
            <person name="Lalanne C."/>
            <person name="Gautier V."/>
            <person name="Ament-velasquez S.L."/>
            <person name="Kruys A."/>
            <person name="Hutchinson M.I."/>
            <person name="Powell A.J."/>
            <person name="Barry K."/>
            <person name="Miller A.N."/>
            <person name="Grigoriev I.V."/>
            <person name="Debuchy R."/>
            <person name="Gladieux P."/>
            <person name="Thoren M.H."/>
            <person name="Johannesson H."/>
        </authorList>
    </citation>
    <scope>NUCLEOTIDE SEQUENCE</scope>
    <source>
        <strain evidence="2">CBS 232.78</strain>
    </source>
</reference>
<feature type="transmembrane region" description="Helical" evidence="1">
    <location>
        <begin position="249"/>
        <end position="269"/>
    </location>
</feature>
<keyword evidence="3" id="KW-1185">Reference proteome</keyword>
<dbReference type="Proteomes" id="UP001285441">
    <property type="component" value="Unassembled WGS sequence"/>
</dbReference>
<evidence type="ECO:0000256" key="1">
    <source>
        <dbReference type="SAM" id="Phobius"/>
    </source>
</evidence>
<feature type="transmembrane region" description="Helical" evidence="1">
    <location>
        <begin position="59"/>
        <end position="80"/>
    </location>
</feature>
<dbReference type="EMBL" id="JAULSW010000003">
    <property type="protein sequence ID" value="KAK3386789.1"/>
    <property type="molecule type" value="Genomic_DNA"/>
</dbReference>
<comment type="caution">
    <text evidence="2">The sequence shown here is derived from an EMBL/GenBank/DDBJ whole genome shotgun (WGS) entry which is preliminary data.</text>
</comment>
<proteinExistence type="predicted"/>
<organism evidence="2 3">
    <name type="scientific">Podospora didyma</name>
    <dbReference type="NCBI Taxonomy" id="330526"/>
    <lineage>
        <taxon>Eukaryota</taxon>
        <taxon>Fungi</taxon>
        <taxon>Dikarya</taxon>
        <taxon>Ascomycota</taxon>
        <taxon>Pezizomycotina</taxon>
        <taxon>Sordariomycetes</taxon>
        <taxon>Sordariomycetidae</taxon>
        <taxon>Sordariales</taxon>
        <taxon>Podosporaceae</taxon>
        <taxon>Podospora</taxon>
    </lineage>
</organism>
<keyword evidence="1" id="KW-1133">Transmembrane helix</keyword>
<reference evidence="2" key="1">
    <citation type="journal article" date="2023" name="Mol. Phylogenet. Evol.">
        <title>Genome-scale phylogeny and comparative genomics of the fungal order Sordariales.</title>
        <authorList>
            <person name="Hensen N."/>
            <person name="Bonometti L."/>
            <person name="Westerberg I."/>
            <person name="Brannstrom I.O."/>
            <person name="Guillou S."/>
            <person name="Cros-Aarteil S."/>
            <person name="Calhoun S."/>
            <person name="Haridas S."/>
            <person name="Kuo A."/>
            <person name="Mondo S."/>
            <person name="Pangilinan J."/>
            <person name="Riley R."/>
            <person name="LaButti K."/>
            <person name="Andreopoulos B."/>
            <person name="Lipzen A."/>
            <person name="Chen C."/>
            <person name="Yan M."/>
            <person name="Daum C."/>
            <person name="Ng V."/>
            <person name="Clum A."/>
            <person name="Steindorff A."/>
            <person name="Ohm R.A."/>
            <person name="Martin F."/>
            <person name="Silar P."/>
            <person name="Natvig D.O."/>
            <person name="Lalanne C."/>
            <person name="Gautier V."/>
            <person name="Ament-Velasquez S.L."/>
            <person name="Kruys A."/>
            <person name="Hutchinson M.I."/>
            <person name="Powell A.J."/>
            <person name="Barry K."/>
            <person name="Miller A.N."/>
            <person name="Grigoriev I.V."/>
            <person name="Debuchy R."/>
            <person name="Gladieux P."/>
            <person name="Hiltunen Thoren M."/>
            <person name="Johannesson H."/>
        </authorList>
    </citation>
    <scope>NUCLEOTIDE SEQUENCE</scope>
    <source>
        <strain evidence="2">CBS 232.78</strain>
    </source>
</reference>
<feature type="transmembrane region" description="Helical" evidence="1">
    <location>
        <begin position="28"/>
        <end position="47"/>
    </location>
</feature>
<accession>A0AAE0NSN0</accession>
<evidence type="ECO:0000313" key="3">
    <source>
        <dbReference type="Proteomes" id="UP001285441"/>
    </source>
</evidence>
<name>A0AAE0NSN0_9PEZI</name>
<feature type="transmembrane region" description="Helical" evidence="1">
    <location>
        <begin position="128"/>
        <end position="156"/>
    </location>
</feature>
<keyword evidence="1" id="KW-0812">Transmembrane</keyword>
<keyword evidence="1" id="KW-0472">Membrane</keyword>
<evidence type="ECO:0000313" key="2">
    <source>
        <dbReference type="EMBL" id="KAK3386789.1"/>
    </source>
</evidence>
<feature type="transmembrane region" description="Helical" evidence="1">
    <location>
        <begin position="176"/>
        <end position="194"/>
    </location>
</feature>
<protein>
    <submittedName>
        <fullName evidence="2">Uncharacterized protein</fullName>
    </submittedName>
</protein>
<dbReference type="AlphaFoldDB" id="A0AAE0NSN0"/>
<sequence length="475" mass="52967">MMLRQMNGLWKVETYALPPGGRDHSWGLVVWDILVWIWLTTMTCLSISCRSQHWRILRLLHAGMVLLSVWYFLHFINLLIHQVQAPVSYGYILVPAVFNTTRTLSEVLILPGLWLALKRCRSPSVSSLVVSALTGVLWFLGLYQLGLDFSLCFAWLGFSDVGTINKIAQARSGIDVTFSVVYFLAGLAMMSTELHPEGPMVLQKSPPPLIDDSTVRDVQHLNNSILDVQHLDESASNMMISKLYDLESSALYAGLILCVRSFCEVVIVGQLDRAPNSLQTILVARDVCYGLWTACFAFFVAIATPSRFDKVYGDKDLWDEDRKEAVRQQAAEFEKATADCRAVEATLMTWLPELEEFLKRKLDEVTEGGIKTAPSIQVVLDELQRAIIPPLPTNASGYDAKLHAAQHYEIKKLKERFKEWEPITKWDSSSVSEVEGHGVTNIISGTGSRGNGAGEVDGASMSVISIEDSIVLRRG</sequence>